<gene>
    <name evidence="3" type="ORF">NBR_LOCUS21498</name>
</gene>
<dbReference type="Proteomes" id="UP000271162">
    <property type="component" value="Unassembled WGS sequence"/>
</dbReference>
<reference evidence="5" key="1">
    <citation type="submission" date="2017-02" db="UniProtKB">
        <authorList>
            <consortium name="WormBaseParasite"/>
        </authorList>
    </citation>
    <scope>IDENTIFICATION</scope>
</reference>
<feature type="coiled-coil region" evidence="1">
    <location>
        <begin position="3"/>
        <end position="30"/>
    </location>
</feature>
<dbReference type="Gene3D" id="2.40.70.10">
    <property type="entry name" value="Acid Proteases"/>
    <property type="match status" value="1"/>
</dbReference>
<dbReference type="InterPro" id="IPR021109">
    <property type="entry name" value="Peptidase_aspartic_dom_sf"/>
</dbReference>
<name>A0A0N4YW75_NIPBR</name>
<evidence type="ECO:0000256" key="2">
    <source>
        <dbReference type="SAM" id="MobiDB-lite"/>
    </source>
</evidence>
<evidence type="ECO:0000313" key="4">
    <source>
        <dbReference type="Proteomes" id="UP000271162"/>
    </source>
</evidence>
<keyword evidence="1" id="KW-0175">Coiled coil</keyword>
<proteinExistence type="predicted"/>
<sequence>MHQHQLIARREELVARLDDLRAAIAAVLQRRTEFLATSLDSDQSSHESYLQEHSIDDVVIEAESIAATVQAHLDEVNSLIQAPSATDTSQLMPQVPAHEEQPHEASVNTSPAHACSPQLVSNSSPQTEHRTSSMQRRHSPHSHDRHFSPYDYDTRHVHFREATYSTQHSSSSSSLMYVKTKAADSDLQRFEDVVLLLDSGAQRSFISNTTTKSLHLQTVNPVPRTFVTFGGNSVTELSGTVHVHLIDADGQFVALKLLNKDVITLAQIPPRLTKQDIDFIHAQGLQLPTIQEDLVTPNILIGMDHYWDILSSEPPVCLPSGMLVVVAAGCSNPHPLRASAQDRTAQWTADYETSKSSYRVAALSTVAR</sequence>
<feature type="compositionally biased region" description="Basic and acidic residues" evidence="2">
    <location>
        <begin position="141"/>
        <end position="150"/>
    </location>
</feature>
<evidence type="ECO:0000313" key="3">
    <source>
        <dbReference type="EMBL" id="VDL85382.1"/>
    </source>
</evidence>
<dbReference type="EMBL" id="UYSL01026420">
    <property type="protein sequence ID" value="VDL85382.1"/>
    <property type="molecule type" value="Genomic_DNA"/>
</dbReference>
<dbReference type="WBParaSite" id="NBR_0002149701-mRNA-1">
    <property type="protein sequence ID" value="NBR_0002149701-mRNA-1"/>
    <property type="gene ID" value="NBR_0002149701"/>
</dbReference>
<protein>
    <submittedName>
        <fullName evidence="5">DUF1758 domain-containing protein</fullName>
    </submittedName>
</protein>
<dbReference type="AlphaFoldDB" id="A0A0N4YW75"/>
<evidence type="ECO:0000256" key="1">
    <source>
        <dbReference type="SAM" id="Coils"/>
    </source>
</evidence>
<keyword evidence="4" id="KW-1185">Reference proteome</keyword>
<reference evidence="3 4" key="2">
    <citation type="submission" date="2018-11" db="EMBL/GenBank/DDBJ databases">
        <authorList>
            <consortium name="Pathogen Informatics"/>
        </authorList>
    </citation>
    <scope>NUCLEOTIDE SEQUENCE [LARGE SCALE GENOMIC DNA]</scope>
</reference>
<feature type="region of interest" description="Disordered" evidence="2">
    <location>
        <begin position="87"/>
        <end position="150"/>
    </location>
</feature>
<accession>A0A0N4YW75</accession>
<organism evidence="5">
    <name type="scientific">Nippostrongylus brasiliensis</name>
    <name type="common">Rat hookworm</name>
    <dbReference type="NCBI Taxonomy" id="27835"/>
    <lineage>
        <taxon>Eukaryota</taxon>
        <taxon>Metazoa</taxon>
        <taxon>Ecdysozoa</taxon>
        <taxon>Nematoda</taxon>
        <taxon>Chromadorea</taxon>
        <taxon>Rhabditida</taxon>
        <taxon>Rhabditina</taxon>
        <taxon>Rhabditomorpha</taxon>
        <taxon>Strongyloidea</taxon>
        <taxon>Heligmosomidae</taxon>
        <taxon>Nippostrongylus</taxon>
    </lineage>
</organism>
<evidence type="ECO:0000313" key="5">
    <source>
        <dbReference type="WBParaSite" id="NBR_0002149701-mRNA-1"/>
    </source>
</evidence>